<evidence type="ECO:0000256" key="1">
    <source>
        <dbReference type="ARBA" id="ARBA00022553"/>
    </source>
</evidence>
<dbReference type="InterPro" id="IPR011006">
    <property type="entry name" value="CheY-like_superfamily"/>
</dbReference>
<evidence type="ECO:0000313" key="8">
    <source>
        <dbReference type="EMBL" id="KXW58273.1"/>
    </source>
</evidence>
<keyword evidence="1 5" id="KW-0597">Phosphoprotein</keyword>
<gene>
    <name evidence="8" type="primary">narL_2</name>
    <name evidence="8" type="ORF">FEMY_11610</name>
    <name evidence="9" type="ORF">JZL65_03950</name>
</gene>
<dbReference type="PANTHER" id="PTHR43214">
    <property type="entry name" value="TWO-COMPONENT RESPONSE REGULATOR"/>
    <property type="match status" value="1"/>
</dbReference>
<dbReference type="InterPro" id="IPR039420">
    <property type="entry name" value="WalR-like"/>
</dbReference>
<keyword evidence="3" id="KW-0238">DNA-binding</keyword>
<dbReference type="PATRIC" id="fig|1789004.3.peg.1176"/>
<dbReference type="InterPro" id="IPR058245">
    <property type="entry name" value="NreC/VraR/RcsB-like_REC"/>
</dbReference>
<feature type="domain" description="Response regulatory" evidence="7">
    <location>
        <begin position="9"/>
        <end position="125"/>
    </location>
</feature>
<reference evidence="9" key="2">
    <citation type="submission" date="2021-02" db="EMBL/GenBank/DDBJ databases">
        <title>Comparative genomics of Ferrovum myxofaciens strains, predominant extremophile bacteria forming large biofilm stalactites in acid mine ecosystems.</title>
        <authorList>
            <person name="Burkartova K."/>
            <person name="Ridl J."/>
            <person name="Pajer P."/>
            <person name="Falteisek L."/>
        </authorList>
    </citation>
    <scope>NUCLEOTIDE SEQUENCE</scope>
    <source>
        <strain evidence="9">MI1III</strain>
    </source>
</reference>
<dbReference type="CDD" id="cd17535">
    <property type="entry name" value="REC_NarL-like"/>
    <property type="match status" value="1"/>
</dbReference>
<dbReference type="SMART" id="SM00448">
    <property type="entry name" value="REC"/>
    <property type="match status" value="1"/>
</dbReference>
<reference evidence="8 10" key="1">
    <citation type="submission" date="2016-01" db="EMBL/GenBank/DDBJ databases">
        <title>Genome sequence of the acidophilic iron oxidising Ferrovum strain Z-31.</title>
        <authorList>
            <person name="Poehlein A."/>
            <person name="Ullrich S.R."/>
            <person name="Schloemann M."/>
            <person name="Muehling M."/>
            <person name="Daniel R."/>
        </authorList>
    </citation>
    <scope>NUCLEOTIDE SEQUENCE [LARGE SCALE GENOMIC DNA]</scope>
    <source>
        <strain evidence="8 10">Z-31</strain>
    </source>
</reference>
<accession>A0A859A7K2</accession>
<keyword evidence="2" id="KW-0805">Transcription regulation</keyword>
<protein>
    <submittedName>
        <fullName evidence="8">Putative transcriptional regulatory protein NarL</fullName>
    </submittedName>
    <submittedName>
        <fullName evidence="9">Response regulator transcription factor</fullName>
    </submittedName>
</protein>
<sequence>MIPPTQRNSVLIVEDEPITRERLVEAISAHPLLQVIAATGSLRAGQEAFLAHPPRVALIDLGLPDGSGLDLIRQIHDSQSLTETLVLTVFGDEQHVVNALKAGARGYLLKDSSFTTIADNLLMLIDGGSPINPKVARFLLSQFGEWEKSTPTTPQVTLTEREKDILNLITKGYKRNEIASLLNISNNTVGTHIRRIYEKLSVHSNIEATQEAVQLGLIKNRR</sequence>
<organism evidence="8 10">
    <name type="scientific">Ferrovum myxofaciens</name>
    <dbReference type="NCBI Taxonomy" id="416213"/>
    <lineage>
        <taxon>Bacteria</taxon>
        <taxon>Pseudomonadati</taxon>
        <taxon>Pseudomonadota</taxon>
        <taxon>Betaproteobacteria</taxon>
        <taxon>Ferrovales</taxon>
        <taxon>Ferrovaceae</taxon>
        <taxon>Ferrovum</taxon>
    </lineage>
</organism>
<feature type="domain" description="HTH luxR-type" evidence="6">
    <location>
        <begin position="151"/>
        <end position="216"/>
    </location>
</feature>
<dbReference type="GO" id="GO:0006355">
    <property type="term" value="P:regulation of DNA-templated transcription"/>
    <property type="evidence" value="ECO:0007669"/>
    <property type="project" value="InterPro"/>
</dbReference>
<dbReference type="OrthoDB" id="3623000at2"/>
<evidence type="ECO:0000256" key="5">
    <source>
        <dbReference type="PROSITE-ProRule" id="PRU00169"/>
    </source>
</evidence>
<evidence type="ECO:0000259" key="7">
    <source>
        <dbReference type="PROSITE" id="PS50110"/>
    </source>
</evidence>
<dbReference type="Proteomes" id="UP000683551">
    <property type="component" value="Chromosome"/>
</dbReference>
<evidence type="ECO:0000256" key="3">
    <source>
        <dbReference type="ARBA" id="ARBA00023125"/>
    </source>
</evidence>
<keyword evidence="10" id="KW-1185">Reference proteome</keyword>
<dbReference type="Pfam" id="PF00072">
    <property type="entry name" value="Response_reg"/>
    <property type="match status" value="1"/>
</dbReference>
<dbReference type="CDD" id="cd06170">
    <property type="entry name" value="LuxR_C_like"/>
    <property type="match status" value="1"/>
</dbReference>
<keyword evidence="4" id="KW-0804">Transcription</keyword>
<dbReference type="Proteomes" id="UP000075653">
    <property type="component" value="Unassembled WGS sequence"/>
</dbReference>
<dbReference type="Gene3D" id="3.40.50.2300">
    <property type="match status" value="1"/>
</dbReference>
<evidence type="ECO:0000256" key="2">
    <source>
        <dbReference type="ARBA" id="ARBA00023015"/>
    </source>
</evidence>
<dbReference type="PROSITE" id="PS50043">
    <property type="entry name" value="HTH_LUXR_2"/>
    <property type="match status" value="1"/>
</dbReference>
<accession>A0A149VYG0</accession>
<dbReference type="GO" id="GO:0000160">
    <property type="term" value="P:phosphorelay signal transduction system"/>
    <property type="evidence" value="ECO:0007669"/>
    <property type="project" value="InterPro"/>
</dbReference>
<evidence type="ECO:0000256" key="4">
    <source>
        <dbReference type="ARBA" id="ARBA00023163"/>
    </source>
</evidence>
<dbReference type="EMBL" id="LRRD01000018">
    <property type="protein sequence ID" value="KXW58273.1"/>
    <property type="molecule type" value="Genomic_DNA"/>
</dbReference>
<dbReference type="RefSeq" id="WP_031598181.1">
    <property type="nucleotide sequence ID" value="NZ_CP053675.1"/>
</dbReference>
<dbReference type="InterPro" id="IPR000792">
    <property type="entry name" value="Tscrpt_reg_LuxR_C"/>
</dbReference>
<dbReference type="GeneID" id="301709001"/>
<dbReference type="SUPFAM" id="SSF52172">
    <property type="entry name" value="CheY-like"/>
    <property type="match status" value="1"/>
</dbReference>
<dbReference type="PANTHER" id="PTHR43214:SF41">
    <property type="entry name" value="NITRATE_NITRITE RESPONSE REGULATOR PROTEIN NARP"/>
    <property type="match status" value="1"/>
</dbReference>
<dbReference type="SMART" id="SM00421">
    <property type="entry name" value="HTH_LUXR"/>
    <property type="match status" value="1"/>
</dbReference>
<evidence type="ECO:0000313" key="9">
    <source>
        <dbReference type="EMBL" id="QWY78235.1"/>
    </source>
</evidence>
<dbReference type="PROSITE" id="PS50110">
    <property type="entry name" value="RESPONSE_REGULATORY"/>
    <property type="match status" value="1"/>
</dbReference>
<dbReference type="AlphaFoldDB" id="A0A859A7K2"/>
<dbReference type="PRINTS" id="PR00038">
    <property type="entry name" value="HTHLUXR"/>
</dbReference>
<dbReference type="InterPro" id="IPR016032">
    <property type="entry name" value="Sig_transdc_resp-reg_C-effctor"/>
</dbReference>
<dbReference type="EMBL" id="CP071137">
    <property type="protein sequence ID" value="QWY78235.1"/>
    <property type="molecule type" value="Genomic_DNA"/>
</dbReference>
<dbReference type="Pfam" id="PF00196">
    <property type="entry name" value="GerE"/>
    <property type="match status" value="1"/>
</dbReference>
<evidence type="ECO:0000313" key="10">
    <source>
        <dbReference type="Proteomes" id="UP000075653"/>
    </source>
</evidence>
<feature type="modified residue" description="4-aspartylphosphate" evidence="5">
    <location>
        <position position="60"/>
    </location>
</feature>
<dbReference type="SUPFAM" id="SSF46894">
    <property type="entry name" value="C-terminal effector domain of the bipartite response regulators"/>
    <property type="match status" value="1"/>
</dbReference>
<proteinExistence type="predicted"/>
<evidence type="ECO:0000259" key="6">
    <source>
        <dbReference type="PROSITE" id="PS50043"/>
    </source>
</evidence>
<dbReference type="InterPro" id="IPR001789">
    <property type="entry name" value="Sig_transdc_resp-reg_receiver"/>
</dbReference>
<dbReference type="GO" id="GO:0003677">
    <property type="term" value="F:DNA binding"/>
    <property type="evidence" value="ECO:0007669"/>
    <property type="project" value="UniProtKB-KW"/>
</dbReference>
<name>A0A859A7K2_9PROT</name>